<name>A0A183HNP0_9BILA</name>
<evidence type="ECO:0000313" key="3">
    <source>
        <dbReference type="Proteomes" id="UP000267606"/>
    </source>
</evidence>
<reference evidence="4" key="1">
    <citation type="submission" date="2016-06" db="UniProtKB">
        <authorList>
            <consortium name="WormBaseParasite"/>
        </authorList>
    </citation>
    <scope>IDENTIFICATION</scope>
</reference>
<feature type="region of interest" description="Disordered" evidence="1">
    <location>
        <begin position="15"/>
        <end position="35"/>
    </location>
</feature>
<reference evidence="2 3" key="2">
    <citation type="submission" date="2018-11" db="EMBL/GenBank/DDBJ databases">
        <authorList>
            <consortium name="Pathogen Informatics"/>
        </authorList>
    </citation>
    <scope>NUCLEOTIDE SEQUENCE [LARGE SCALE GENOMIC DNA]</scope>
</reference>
<evidence type="ECO:0000256" key="1">
    <source>
        <dbReference type="SAM" id="MobiDB-lite"/>
    </source>
</evidence>
<sequence>MSLLLVKLFQPKQPSTLNAQQTTHSSHFTHHVSSSSPRHVLSKFITKNSKKTHEANIRTGFHRKSESFPTSSKLEQLSLSDIWKGKFPKWKISSPSVKNGSDTEKSASVRNSTETALLPAKLQQFSETNIITNDSDNLSMNYDMDEVISCLNDRGKVDVATETKPELFVMQNNIDSFLPKSNHPSGRSKTGTTYRLRNGKNAEFATTEVLNKKCEAILKSLQRSLKKHRPRNTIYGRTILTQGVSVAIRNFNPLHSYKKLSLKRFNDERNFVEQKLNTFVRISDLGMGRKFVKVCDLKCCKYFHQLHIIQECRLMNLQRPKKKPLHEYYNDDDAELEGYFFQNVFFFFYSQLF</sequence>
<gene>
    <name evidence="2" type="ORF">OFLC_LOCUS9105</name>
</gene>
<dbReference type="STRING" id="387005.A0A183HNP0"/>
<dbReference type="Proteomes" id="UP000267606">
    <property type="component" value="Unassembled WGS sequence"/>
</dbReference>
<evidence type="ECO:0000313" key="2">
    <source>
        <dbReference type="EMBL" id="VDO58732.1"/>
    </source>
</evidence>
<accession>A0A183HNP0</accession>
<dbReference type="AlphaFoldDB" id="A0A183HNP0"/>
<evidence type="ECO:0000313" key="4">
    <source>
        <dbReference type="WBParaSite" id="OFLC_0000910101-mRNA-1"/>
    </source>
</evidence>
<proteinExistence type="predicted"/>
<dbReference type="WBParaSite" id="OFLC_0000910101-mRNA-1">
    <property type="protein sequence ID" value="OFLC_0000910101-mRNA-1"/>
    <property type="gene ID" value="OFLC_0000910101"/>
</dbReference>
<feature type="compositionally biased region" description="Low complexity" evidence="1">
    <location>
        <begin position="22"/>
        <end position="35"/>
    </location>
</feature>
<organism evidence="4">
    <name type="scientific">Onchocerca flexuosa</name>
    <dbReference type="NCBI Taxonomy" id="387005"/>
    <lineage>
        <taxon>Eukaryota</taxon>
        <taxon>Metazoa</taxon>
        <taxon>Ecdysozoa</taxon>
        <taxon>Nematoda</taxon>
        <taxon>Chromadorea</taxon>
        <taxon>Rhabditida</taxon>
        <taxon>Spirurina</taxon>
        <taxon>Spiruromorpha</taxon>
        <taxon>Filarioidea</taxon>
        <taxon>Onchocercidae</taxon>
        <taxon>Onchocerca</taxon>
    </lineage>
</organism>
<protein>
    <submittedName>
        <fullName evidence="2 4">Uncharacterized protein</fullName>
    </submittedName>
</protein>
<keyword evidence="3" id="KW-1185">Reference proteome</keyword>
<dbReference type="EMBL" id="UZAJ01010831">
    <property type="protein sequence ID" value="VDO58732.1"/>
    <property type="molecule type" value="Genomic_DNA"/>
</dbReference>